<feature type="coiled-coil region" evidence="4">
    <location>
        <begin position="387"/>
        <end position="421"/>
    </location>
</feature>
<evidence type="ECO:0000256" key="3">
    <source>
        <dbReference type="RuleBase" id="RU367040"/>
    </source>
</evidence>
<dbReference type="GO" id="GO:0005930">
    <property type="term" value="C:axoneme"/>
    <property type="evidence" value="ECO:0007669"/>
    <property type="project" value="UniProtKB-SubCell"/>
</dbReference>
<keyword evidence="7" id="KW-1185">Reference proteome</keyword>
<dbReference type="EMBL" id="AMQN01002315">
    <property type="status" value="NOT_ANNOTATED_CDS"/>
    <property type="molecule type" value="Genomic_DNA"/>
</dbReference>
<dbReference type="PANTHER" id="PTHR19960:SF11">
    <property type="entry name" value="TEKTIN"/>
    <property type="match status" value="1"/>
</dbReference>
<dbReference type="EMBL" id="KB308885">
    <property type="protein sequence ID" value="ELT96237.1"/>
    <property type="molecule type" value="Genomic_DNA"/>
</dbReference>
<dbReference type="AlphaFoldDB" id="R7TRN1"/>
<dbReference type="GO" id="GO:0060271">
    <property type="term" value="P:cilium assembly"/>
    <property type="evidence" value="ECO:0007669"/>
    <property type="project" value="UniProtKB-UniRule"/>
</dbReference>
<dbReference type="PRINTS" id="PR00511">
    <property type="entry name" value="TEKTIN"/>
</dbReference>
<dbReference type="PANTHER" id="PTHR19960">
    <property type="entry name" value="TEKTIN"/>
    <property type="match status" value="1"/>
</dbReference>
<evidence type="ECO:0000256" key="2">
    <source>
        <dbReference type="ARBA" id="ARBA00022490"/>
    </source>
</evidence>
<dbReference type="OMA" id="IDMVHDD"/>
<dbReference type="GO" id="GO:0015630">
    <property type="term" value="C:microtubule cytoskeleton"/>
    <property type="evidence" value="ECO:0007669"/>
    <property type="project" value="UniProtKB-UniRule"/>
</dbReference>
<evidence type="ECO:0000256" key="4">
    <source>
        <dbReference type="SAM" id="Coils"/>
    </source>
</evidence>
<dbReference type="Pfam" id="PF03148">
    <property type="entry name" value="Tektin"/>
    <property type="match status" value="1"/>
</dbReference>
<name>R7TRN1_CAPTE</name>
<dbReference type="OrthoDB" id="9886517at2759"/>
<dbReference type="Proteomes" id="UP000014760">
    <property type="component" value="Unassembled WGS sequence"/>
</dbReference>
<accession>R7TRN1</accession>
<dbReference type="GO" id="GO:0060294">
    <property type="term" value="P:cilium movement involved in cell motility"/>
    <property type="evidence" value="ECO:0007669"/>
    <property type="project" value="UniProtKB-UniRule"/>
</dbReference>
<reference evidence="6" key="3">
    <citation type="submission" date="2015-06" db="UniProtKB">
        <authorList>
            <consortium name="EnsemblMetazoa"/>
        </authorList>
    </citation>
    <scope>IDENTIFICATION</scope>
</reference>
<keyword evidence="3" id="KW-0282">Flagellum</keyword>
<organism evidence="5">
    <name type="scientific">Capitella teleta</name>
    <name type="common">Polychaete worm</name>
    <dbReference type="NCBI Taxonomy" id="283909"/>
    <lineage>
        <taxon>Eukaryota</taxon>
        <taxon>Metazoa</taxon>
        <taxon>Spiralia</taxon>
        <taxon>Lophotrochozoa</taxon>
        <taxon>Annelida</taxon>
        <taxon>Polychaeta</taxon>
        <taxon>Sedentaria</taxon>
        <taxon>Scolecida</taxon>
        <taxon>Capitellidae</taxon>
        <taxon>Capitella</taxon>
    </lineage>
</organism>
<evidence type="ECO:0000256" key="1">
    <source>
        <dbReference type="ARBA" id="ARBA00007209"/>
    </source>
</evidence>
<keyword evidence="2" id="KW-0963">Cytoplasm</keyword>
<keyword evidence="3" id="KW-0969">Cilium</keyword>
<keyword evidence="3" id="KW-0966">Cell projection</keyword>
<dbReference type="InterPro" id="IPR000435">
    <property type="entry name" value="Tektins"/>
</dbReference>
<comment type="subcellular location">
    <subcellularLocation>
        <location evidence="3">Cytoplasm</location>
        <location evidence="3">Cytoskeleton</location>
        <location evidence="3">Cilium axoneme</location>
    </subcellularLocation>
</comment>
<reference evidence="5 7" key="2">
    <citation type="journal article" date="2013" name="Nature">
        <title>Insights into bilaterian evolution from three spiralian genomes.</title>
        <authorList>
            <person name="Simakov O."/>
            <person name="Marletaz F."/>
            <person name="Cho S.J."/>
            <person name="Edsinger-Gonzales E."/>
            <person name="Havlak P."/>
            <person name="Hellsten U."/>
            <person name="Kuo D.H."/>
            <person name="Larsson T."/>
            <person name="Lv J."/>
            <person name="Arendt D."/>
            <person name="Savage R."/>
            <person name="Osoegawa K."/>
            <person name="de Jong P."/>
            <person name="Grimwood J."/>
            <person name="Chapman J.A."/>
            <person name="Shapiro H."/>
            <person name="Aerts A."/>
            <person name="Otillar R.P."/>
            <person name="Terry A.Y."/>
            <person name="Boore J.L."/>
            <person name="Grigoriev I.V."/>
            <person name="Lindberg D.R."/>
            <person name="Seaver E.C."/>
            <person name="Weisblat D.A."/>
            <person name="Putnam N.H."/>
            <person name="Rokhsar D.S."/>
        </authorList>
    </citation>
    <scope>NUCLEOTIDE SEQUENCE</scope>
    <source>
        <strain evidence="5 7">I ESC-2004</strain>
    </source>
</reference>
<gene>
    <name evidence="5" type="ORF">CAPTEDRAFT_19978</name>
</gene>
<dbReference type="InterPro" id="IPR048256">
    <property type="entry name" value="Tektin-like"/>
</dbReference>
<dbReference type="FunCoup" id="R7TRN1">
    <property type="interactions" value="22"/>
</dbReference>
<evidence type="ECO:0000313" key="5">
    <source>
        <dbReference type="EMBL" id="ELT96237.1"/>
    </source>
</evidence>
<dbReference type="EnsemblMetazoa" id="CapteT19978">
    <property type="protein sequence ID" value="CapteP19978"/>
    <property type="gene ID" value="CapteG19978"/>
</dbReference>
<comment type="similarity">
    <text evidence="1 3">Belongs to the tektin family.</text>
</comment>
<protein>
    <recommendedName>
        <fullName evidence="3">Tektin</fullName>
    </recommendedName>
</protein>
<dbReference type="STRING" id="283909.R7TRN1"/>
<feature type="coiled-coil region" evidence="4">
    <location>
        <begin position="271"/>
        <end position="334"/>
    </location>
</feature>
<proteinExistence type="inferred from homology"/>
<evidence type="ECO:0000313" key="6">
    <source>
        <dbReference type="EnsemblMetazoa" id="CapteP19978"/>
    </source>
</evidence>
<sequence>MSMYMSGSPALRARSVTPASARLSDYMPRINDHNVSNHMNRSAGALGHAKTYFNQAMKSLVSRYSKNDWENSNMSMYQLSERERKLGERLRGDAYQAIKATDQRTRNRQASNTKRLGERTNDITFWKDELTKEMHTMDTETDNLQTHKSILEKAYADTKNPLSIAEECLLQREKRQGIDQVHDHVEKTLTREVDAIKRCQDKMRRAIEKAHIQLKMNRAAQHACDKDSKDKFHAQSLDDRMHQMRNTSGGLGFHPGIENLDNTVTVPYSWVKFTQENIARSQRERENSERLRGEIDSLLRACANEMWSNFNTVNNSFNTRIQEANDAKSKLQANLQWTTNAIRKMECSIEALRKAIHDKEQPMKVAQTRLNERTHRINVELCNDPVMKGLQTEVHEIRESVRILKEKLRQEENSLVGLLKAKAALQHDISVKENSLMIDSKYCLGMRNNMPMDPQLSPIFKMSYNSL</sequence>
<keyword evidence="4" id="KW-0175">Coiled coil</keyword>
<dbReference type="GO" id="GO:0005634">
    <property type="term" value="C:nucleus"/>
    <property type="evidence" value="ECO:0007669"/>
    <property type="project" value="TreeGrafter"/>
</dbReference>
<evidence type="ECO:0000313" key="7">
    <source>
        <dbReference type="Proteomes" id="UP000014760"/>
    </source>
</evidence>
<reference evidence="7" key="1">
    <citation type="submission" date="2012-12" db="EMBL/GenBank/DDBJ databases">
        <authorList>
            <person name="Hellsten U."/>
            <person name="Grimwood J."/>
            <person name="Chapman J.A."/>
            <person name="Shapiro H."/>
            <person name="Aerts A."/>
            <person name="Otillar R.P."/>
            <person name="Terry A.Y."/>
            <person name="Boore J.L."/>
            <person name="Simakov O."/>
            <person name="Marletaz F."/>
            <person name="Cho S.-J."/>
            <person name="Edsinger-Gonzales E."/>
            <person name="Havlak P."/>
            <person name="Kuo D.-H."/>
            <person name="Larsson T."/>
            <person name="Lv J."/>
            <person name="Arendt D."/>
            <person name="Savage R."/>
            <person name="Osoegawa K."/>
            <person name="de Jong P."/>
            <person name="Lindberg D.R."/>
            <person name="Seaver E.C."/>
            <person name="Weisblat D.A."/>
            <person name="Putnam N.H."/>
            <person name="Grigoriev I.V."/>
            <person name="Rokhsar D.S."/>
        </authorList>
    </citation>
    <scope>NUCLEOTIDE SEQUENCE</scope>
    <source>
        <strain evidence="7">I ESC-2004</strain>
    </source>
</reference>
<dbReference type="HOGENOM" id="CLU_033588_2_1_1"/>